<dbReference type="GO" id="GO:0006895">
    <property type="term" value="P:Golgi to endosome transport"/>
    <property type="evidence" value="ECO:0007669"/>
    <property type="project" value="TreeGrafter"/>
</dbReference>
<evidence type="ECO:0000313" key="2">
    <source>
        <dbReference type="EMBL" id="KII68274.1"/>
    </source>
</evidence>
<dbReference type="Pfam" id="PF15901">
    <property type="entry name" value="Sortilin_C"/>
    <property type="match status" value="1"/>
</dbReference>
<dbReference type="GO" id="GO:0005829">
    <property type="term" value="C:cytosol"/>
    <property type="evidence" value="ECO:0007669"/>
    <property type="project" value="GOC"/>
</dbReference>
<dbReference type="OrthoDB" id="5949766at2759"/>
<dbReference type="EMBL" id="JWZT01002870">
    <property type="protein sequence ID" value="KII68274.1"/>
    <property type="molecule type" value="Genomic_DNA"/>
</dbReference>
<dbReference type="GO" id="GO:0016050">
    <property type="term" value="P:vesicle organization"/>
    <property type="evidence" value="ECO:0007669"/>
    <property type="project" value="TreeGrafter"/>
</dbReference>
<proteinExistence type="predicted"/>
<protein>
    <submittedName>
        <fullName evidence="2">Vacuolar protein sorting/targeting protein 10</fullName>
    </submittedName>
</protein>
<dbReference type="PANTHER" id="PTHR12106:SF23">
    <property type="entry name" value="SORTILIN"/>
    <property type="match status" value="1"/>
</dbReference>
<dbReference type="InterPro" id="IPR050310">
    <property type="entry name" value="VPS10-sortilin"/>
</dbReference>
<dbReference type="GO" id="GO:0005794">
    <property type="term" value="C:Golgi apparatus"/>
    <property type="evidence" value="ECO:0007669"/>
    <property type="project" value="TreeGrafter"/>
</dbReference>
<name>A0A0C2IS46_THEKT</name>
<evidence type="ECO:0000259" key="1">
    <source>
        <dbReference type="Pfam" id="PF15901"/>
    </source>
</evidence>
<evidence type="ECO:0000313" key="3">
    <source>
        <dbReference type="Proteomes" id="UP000031668"/>
    </source>
</evidence>
<sequence length="213" mass="24910">MTNRIIYSYDEGSHWYKKNISADNFIDIIPLETPKNRAIAAINYDVHNDICTFFLFDFSRVISNLDIMSERTCRVDDFEAWYVPRFNGNCFQGHEVSYLKKKPFAMCVDAEKLIIPTMKSCPCSFEDFEWYHKINQSERNYYYKDNFCILDSRYNFSEPEKRCRDGGRPINNLNGYGCISHRFAHLDSDLCSSTPKNLDETSGFADFCISDGK</sequence>
<dbReference type="Proteomes" id="UP000031668">
    <property type="component" value="Unassembled WGS sequence"/>
</dbReference>
<dbReference type="AlphaFoldDB" id="A0A0C2IS46"/>
<dbReference type="GO" id="GO:0016020">
    <property type="term" value="C:membrane"/>
    <property type="evidence" value="ECO:0007669"/>
    <property type="project" value="TreeGrafter"/>
</dbReference>
<dbReference type="InterPro" id="IPR031777">
    <property type="entry name" value="Sortilin_C"/>
</dbReference>
<feature type="domain" description="Sortilin C-terminal" evidence="1">
    <location>
        <begin position="67"/>
        <end position="176"/>
    </location>
</feature>
<gene>
    <name evidence="2" type="ORF">RF11_06714</name>
</gene>
<organism evidence="2 3">
    <name type="scientific">Thelohanellus kitauei</name>
    <name type="common">Myxosporean</name>
    <dbReference type="NCBI Taxonomy" id="669202"/>
    <lineage>
        <taxon>Eukaryota</taxon>
        <taxon>Metazoa</taxon>
        <taxon>Cnidaria</taxon>
        <taxon>Myxozoa</taxon>
        <taxon>Myxosporea</taxon>
        <taxon>Bivalvulida</taxon>
        <taxon>Platysporina</taxon>
        <taxon>Myxobolidae</taxon>
        <taxon>Thelohanellus</taxon>
    </lineage>
</organism>
<reference evidence="2 3" key="1">
    <citation type="journal article" date="2014" name="Genome Biol. Evol.">
        <title>The genome of the myxosporean Thelohanellus kitauei shows adaptations to nutrient acquisition within its fish host.</title>
        <authorList>
            <person name="Yang Y."/>
            <person name="Xiong J."/>
            <person name="Zhou Z."/>
            <person name="Huo F."/>
            <person name="Miao W."/>
            <person name="Ran C."/>
            <person name="Liu Y."/>
            <person name="Zhang J."/>
            <person name="Feng J."/>
            <person name="Wang M."/>
            <person name="Wang M."/>
            <person name="Wang L."/>
            <person name="Yao B."/>
        </authorList>
    </citation>
    <scope>NUCLEOTIDE SEQUENCE [LARGE SCALE GENOMIC DNA]</scope>
    <source>
        <strain evidence="2">Wuqing</strain>
    </source>
</reference>
<accession>A0A0C2IS46</accession>
<keyword evidence="3" id="KW-1185">Reference proteome</keyword>
<dbReference type="PANTHER" id="PTHR12106">
    <property type="entry name" value="SORTILIN RELATED"/>
    <property type="match status" value="1"/>
</dbReference>
<comment type="caution">
    <text evidence="2">The sequence shown here is derived from an EMBL/GenBank/DDBJ whole genome shotgun (WGS) entry which is preliminary data.</text>
</comment>
<dbReference type="GO" id="GO:0006897">
    <property type="term" value="P:endocytosis"/>
    <property type="evidence" value="ECO:0007669"/>
    <property type="project" value="TreeGrafter"/>
</dbReference>